<dbReference type="RefSeq" id="WP_101072077.1">
    <property type="nucleotide sequence ID" value="NZ_PISP01000001.1"/>
</dbReference>
<name>A0A2N0VKU8_9BACT</name>
<dbReference type="AlphaFoldDB" id="A0A2N0VKU8"/>
<proteinExistence type="predicted"/>
<sequence>MDRIYTLITVLFFLIIWMMPAQLTAQSSSNYELIPAPDLWYNDADGIRVGVRVKGQVPGTFEDGPHRLDAGVWLSTWFPDLPVSYYASYTNPIQQWSDFGSEASYQLITSVRAGYHRHGVALNKRWQEGFDERRYRELSLFNSYEKRFDDEYAAFPVLWSDQGKLKSSLSAELKNDNSLGWYKLDASWGVQLLNDFYTQFTGSFSQNVQFHKYWGLNVRLFTGMASVNSAPEYLFSRSSAPAMNTVYNGVTRAKGTIPQPWMESGKFQIAGGANLRGYTAQDVDTFLSSSSEQNAIVAPFLLNSIASVNAEFDYFNPIALGFNRIPYVSEFLSFRSYLFFDAGRSLELIDNEPDNLFADAGAGFSLSLNIPDYLGKSRGFVFKYELPFWLSEPGMQDNFKIRHLFSFGAVITL</sequence>
<reference evidence="1 2" key="1">
    <citation type="submission" date="2017-11" db="EMBL/GenBank/DDBJ databases">
        <title>Rhodohalobacter 15182 sp. nov., isolated from a salt lake.</title>
        <authorList>
            <person name="Han S."/>
        </authorList>
    </citation>
    <scope>NUCLEOTIDE SEQUENCE [LARGE SCALE GENOMIC DNA]</scope>
    <source>
        <strain evidence="1 2">15182</strain>
    </source>
</reference>
<comment type="caution">
    <text evidence="1">The sequence shown here is derived from an EMBL/GenBank/DDBJ whole genome shotgun (WGS) entry which is preliminary data.</text>
</comment>
<organism evidence="1 2">
    <name type="scientific">Rhodohalobacter barkolensis</name>
    <dbReference type="NCBI Taxonomy" id="2053187"/>
    <lineage>
        <taxon>Bacteria</taxon>
        <taxon>Pseudomonadati</taxon>
        <taxon>Balneolota</taxon>
        <taxon>Balneolia</taxon>
        <taxon>Balneolales</taxon>
        <taxon>Balneolaceae</taxon>
        <taxon>Rhodohalobacter</taxon>
    </lineage>
</organism>
<gene>
    <name evidence="1" type="ORF">CWD77_04820</name>
</gene>
<evidence type="ECO:0008006" key="3">
    <source>
        <dbReference type="Google" id="ProtNLM"/>
    </source>
</evidence>
<accession>A0A2N0VKU8</accession>
<protein>
    <recommendedName>
        <fullName evidence="3">Bacterial surface antigen (D15) domain-containing protein</fullName>
    </recommendedName>
</protein>
<dbReference type="EMBL" id="PISP01000001">
    <property type="protein sequence ID" value="PKD44789.1"/>
    <property type="molecule type" value="Genomic_DNA"/>
</dbReference>
<evidence type="ECO:0000313" key="2">
    <source>
        <dbReference type="Proteomes" id="UP000233398"/>
    </source>
</evidence>
<dbReference type="OrthoDB" id="1523548at2"/>
<evidence type="ECO:0000313" key="1">
    <source>
        <dbReference type="EMBL" id="PKD44789.1"/>
    </source>
</evidence>
<dbReference type="Proteomes" id="UP000233398">
    <property type="component" value="Unassembled WGS sequence"/>
</dbReference>
<keyword evidence="2" id="KW-1185">Reference proteome</keyword>